<dbReference type="OrthoDB" id="10511841at2759"/>
<dbReference type="Proteomes" id="UP000887013">
    <property type="component" value="Unassembled WGS sequence"/>
</dbReference>
<feature type="coiled-coil region" evidence="1">
    <location>
        <begin position="591"/>
        <end position="629"/>
    </location>
</feature>
<protein>
    <submittedName>
        <fullName evidence="3">Uncharacterized protein</fullName>
    </submittedName>
</protein>
<feature type="compositionally biased region" description="Basic and acidic residues" evidence="2">
    <location>
        <begin position="475"/>
        <end position="493"/>
    </location>
</feature>
<evidence type="ECO:0000256" key="1">
    <source>
        <dbReference type="SAM" id="Coils"/>
    </source>
</evidence>
<sequence>MDNCRRIFERYRFLDNSKMKLIINTTLMLLQMASAVVKGIQSTIQNICDIIETSATDTVSNSLVNDKDDQRNLQTVLRIPRLSDAKCSILISNLSQQKIIITDTDIFHTAPLSVEFETGKESVNNVFERCGDGEQSLEHIDSQGFETAQPKYSRIQTRIIFTTPDGKATTPEVHAETDTLNFKDPLNLEKKAIMQCATPVIGSNRESENDNIRIYLSAATDENSRENSDKFDWLGKFSVPNVQSPGKYIDELKERLYSKSVHEPLNRIAGVKRKNLVGYKYLGNPSASEAITSMNSYIPPNKRWAELEETIQESVECSSKSLGNFVSLEPNLWKFDNPVSNKKEADKGFDPNFSYARLENAVEKCSGAVCKDRVKVSLDTTSESENNSSSGTDRCDLEKNENITANEELDGIKTEEGLIQKWTLKLQHGKDSNLSNDCLSSQAKSMTSQERSDTARRIHEIVHDLIKIRNEQEPENVKVNTKERSVTKSERDGSVNQRKTSITPCKEQTDNEKVNVEEAKIHEVSIISNGREDIQTEVTSVKGPVSNGVENQFKSALTPCEEEMDDDNKVKANEEVKIPELESENYIRQEIQKLSKDVAENELILKSFENKMEDAKERERNEVTDMMRQIYMGTMEIEDTVETDMMEDSNIEA</sequence>
<evidence type="ECO:0000313" key="3">
    <source>
        <dbReference type="EMBL" id="GFS30045.1"/>
    </source>
</evidence>
<evidence type="ECO:0000313" key="4">
    <source>
        <dbReference type="Proteomes" id="UP000887013"/>
    </source>
</evidence>
<dbReference type="EMBL" id="BMAW01041664">
    <property type="protein sequence ID" value="GFS30045.1"/>
    <property type="molecule type" value="Genomic_DNA"/>
</dbReference>
<organism evidence="3 4">
    <name type="scientific">Nephila pilipes</name>
    <name type="common">Giant wood spider</name>
    <name type="synonym">Nephila maculata</name>
    <dbReference type="NCBI Taxonomy" id="299642"/>
    <lineage>
        <taxon>Eukaryota</taxon>
        <taxon>Metazoa</taxon>
        <taxon>Ecdysozoa</taxon>
        <taxon>Arthropoda</taxon>
        <taxon>Chelicerata</taxon>
        <taxon>Arachnida</taxon>
        <taxon>Araneae</taxon>
        <taxon>Araneomorphae</taxon>
        <taxon>Entelegynae</taxon>
        <taxon>Araneoidea</taxon>
        <taxon>Nephilidae</taxon>
        <taxon>Nephila</taxon>
    </lineage>
</organism>
<dbReference type="AlphaFoldDB" id="A0A8X6I3T2"/>
<feature type="region of interest" description="Disordered" evidence="2">
    <location>
        <begin position="475"/>
        <end position="505"/>
    </location>
</feature>
<comment type="caution">
    <text evidence="3">The sequence shown here is derived from an EMBL/GenBank/DDBJ whole genome shotgun (WGS) entry which is preliminary data.</text>
</comment>
<gene>
    <name evidence="3" type="ORF">NPIL_87391</name>
</gene>
<keyword evidence="1" id="KW-0175">Coiled coil</keyword>
<feature type="compositionally biased region" description="Polar residues" evidence="2">
    <location>
        <begin position="494"/>
        <end position="503"/>
    </location>
</feature>
<accession>A0A8X6I3T2</accession>
<proteinExistence type="predicted"/>
<name>A0A8X6I3T2_NEPPI</name>
<evidence type="ECO:0000256" key="2">
    <source>
        <dbReference type="SAM" id="MobiDB-lite"/>
    </source>
</evidence>
<keyword evidence="4" id="KW-1185">Reference proteome</keyword>
<reference evidence="3" key="1">
    <citation type="submission" date="2020-08" db="EMBL/GenBank/DDBJ databases">
        <title>Multicomponent nature underlies the extraordinary mechanical properties of spider dragline silk.</title>
        <authorList>
            <person name="Kono N."/>
            <person name="Nakamura H."/>
            <person name="Mori M."/>
            <person name="Yoshida Y."/>
            <person name="Ohtoshi R."/>
            <person name="Malay A.D."/>
            <person name="Moran D.A.P."/>
            <person name="Tomita M."/>
            <person name="Numata K."/>
            <person name="Arakawa K."/>
        </authorList>
    </citation>
    <scope>NUCLEOTIDE SEQUENCE</scope>
</reference>